<protein>
    <submittedName>
        <fullName evidence="1">PPUP32</fullName>
    </submittedName>
</protein>
<accession>A0A0S7EIU4</accession>
<feature type="non-terminal residue" evidence="1">
    <location>
        <position position="124"/>
    </location>
</feature>
<gene>
    <name evidence="1" type="primary">PPUP32</name>
</gene>
<sequence>MVGLKISSSIGHIFQSNIISHHTLILSFRSPACFVGYTNRISLHRFKDERSLAGSKSVSSGCDVTCQLPLADMFTPSLTTRENTNQPPCRWCQEVCHSPIHTENVKMSVPLASSGGNISRSETD</sequence>
<name>A0A0S7EIU4_9TELE</name>
<evidence type="ECO:0000313" key="1">
    <source>
        <dbReference type="EMBL" id="JAO05015.1"/>
    </source>
</evidence>
<organism evidence="1">
    <name type="scientific">Poeciliopsis prolifica</name>
    <name type="common">blackstripe livebearer</name>
    <dbReference type="NCBI Taxonomy" id="188132"/>
    <lineage>
        <taxon>Eukaryota</taxon>
        <taxon>Metazoa</taxon>
        <taxon>Chordata</taxon>
        <taxon>Craniata</taxon>
        <taxon>Vertebrata</taxon>
        <taxon>Euteleostomi</taxon>
        <taxon>Actinopterygii</taxon>
        <taxon>Neopterygii</taxon>
        <taxon>Teleostei</taxon>
        <taxon>Neoteleostei</taxon>
        <taxon>Acanthomorphata</taxon>
        <taxon>Ovalentaria</taxon>
        <taxon>Atherinomorphae</taxon>
        <taxon>Cyprinodontiformes</taxon>
        <taxon>Poeciliidae</taxon>
        <taxon>Poeciliinae</taxon>
        <taxon>Poeciliopsis</taxon>
    </lineage>
</organism>
<reference evidence="1" key="1">
    <citation type="submission" date="2014-12" db="EMBL/GenBank/DDBJ databases">
        <title>Parallel Evolution in Life History Adaptation Evident in the Tissue-Specific Poeciliopsis prolifica transcriptome.</title>
        <authorList>
            <person name="Jue N.K."/>
            <person name="Foley R.J."/>
            <person name="Obergfell C."/>
            <person name="Reznick D.N."/>
            <person name="O'Neill R.J."/>
            <person name="O'Neill M.J."/>
        </authorList>
    </citation>
    <scope>NUCLEOTIDE SEQUENCE</scope>
</reference>
<dbReference type="EMBL" id="GBYX01476662">
    <property type="protein sequence ID" value="JAO05015.1"/>
    <property type="molecule type" value="Transcribed_RNA"/>
</dbReference>
<dbReference type="AlphaFoldDB" id="A0A0S7EIU4"/>
<proteinExistence type="predicted"/>